<evidence type="ECO:0000313" key="2">
    <source>
        <dbReference type="EMBL" id="KAJ9481217.1"/>
    </source>
</evidence>
<organism evidence="2 3">
    <name type="scientific">Penicillium thymicola</name>
    <dbReference type="NCBI Taxonomy" id="293382"/>
    <lineage>
        <taxon>Eukaryota</taxon>
        <taxon>Fungi</taxon>
        <taxon>Dikarya</taxon>
        <taxon>Ascomycota</taxon>
        <taxon>Pezizomycotina</taxon>
        <taxon>Eurotiomycetes</taxon>
        <taxon>Eurotiomycetidae</taxon>
        <taxon>Eurotiales</taxon>
        <taxon>Aspergillaceae</taxon>
        <taxon>Penicillium</taxon>
    </lineage>
</organism>
<accession>A0AAI9T5T6</accession>
<evidence type="ECO:0000256" key="1">
    <source>
        <dbReference type="SAM" id="MobiDB-lite"/>
    </source>
</evidence>
<keyword evidence="3" id="KW-1185">Reference proteome</keyword>
<evidence type="ECO:0000313" key="3">
    <source>
        <dbReference type="Proteomes" id="UP001227192"/>
    </source>
</evidence>
<dbReference type="Proteomes" id="UP001227192">
    <property type="component" value="Unassembled WGS sequence"/>
</dbReference>
<reference evidence="2" key="2">
    <citation type="journal article" date="2016" name="Fungal Biol.">
        <title>Ochratoxin A production by Penicillium thymicola.</title>
        <authorList>
            <person name="Nguyen H.D.T."/>
            <person name="McMullin D.R."/>
            <person name="Ponomareva E."/>
            <person name="Riley R."/>
            <person name="Pomraning K.R."/>
            <person name="Baker S.E."/>
            <person name="Seifert K.A."/>
        </authorList>
    </citation>
    <scope>NUCLEOTIDE SEQUENCE</scope>
    <source>
        <strain evidence="2">DAOM 180753</strain>
    </source>
</reference>
<dbReference type="EMBL" id="LACB01000861">
    <property type="protein sequence ID" value="KAJ9481217.1"/>
    <property type="molecule type" value="Genomic_DNA"/>
</dbReference>
<sequence length="87" mass="9634">MEDPGPSVRARTAAELTALIEDQVEDASFPGLDINGLPLLRNFITSLDKKFRDLYPERTELDWKNGTRHASEVPSGSTFSAGTAVWR</sequence>
<gene>
    <name evidence="2" type="ORF">VN97_g12278</name>
</gene>
<reference evidence="2" key="1">
    <citation type="submission" date="2015-06" db="EMBL/GenBank/DDBJ databases">
        <authorList>
            <person name="Nguyen H."/>
        </authorList>
    </citation>
    <scope>NUCLEOTIDE SEQUENCE</scope>
    <source>
        <strain evidence="2">DAOM 180753</strain>
    </source>
</reference>
<comment type="caution">
    <text evidence="2">The sequence shown here is derived from an EMBL/GenBank/DDBJ whole genome shotgun (WGS) entry which is preliminary data.</text>
</comment>
<feature type="region of interest" description="Disordered" evidence="1">
    <location>
        <begin position="66"/>
        <end position="87"/>
    </location>
</feature>
<protein>
    <submittedName>
        <fullName evidence="2">Uncharacterized protein</fullName>
    </submittedName>
</protein>
<name>A0AAI9T5T6_PENTH</name>
<proteinExistence type="predicted"/>
<dbReference type="AlphaFoldDB" id="A0AAI9T5T6"/>